<dbReference type="EMBL" id="BARS01018673">
    <property type="protein sequence ID" value="GAF97031.1"/>
    <property type="molecule type" value="Genomic_DNA"/>
</dbReference>
<reference evidence="1" key="1">
    <citation type="journal article" date="2014" name="Front. Microbiol.">
        <title>High frequency of phylogenetically diverse reductive dehalogenase-homologous genes in deep subseafloor sedimentary metagenomes.</title>
        <authorList>
            <person name="Kawai M."/>
            <person name="Futagami T."/>
            <person name="Toyoda A."/>
            <person name="Takaki Y."/>
            <person name="Nishi S."/>
            <person name="Hori S."/>
            <person name="Arai W."/>
            <person name="Tsubouchi T."/>
            <person name="Morono Y."/>
            <person name="Uchiyama I."/>
            <person name="Ito T."/>
            <person name="Fujiyama A."/>
            <person name="Inagaki F."/>
            <person name="Takami H."/>
        </authorList>
    </citation>
    <scope>NUCLEOTIDE SEQUENCE</scope>
    <source>
        <strain evidence="1">Expedition CK06-06</strain>
    </source>
</reference>
<comment type="caution">
    <text evidence="1">The sequence shown here is derived from an EMBL/GenBank/DDBJ whole genome shotgun (WGS) entry which is preliminary data.</text>
</comment>
<dbReference type="AlphaFoldDB" id="X0UCJ7"/>
<name>X0UCJ7_9ZZZZ</name>
<proteinExistence type="predicted"/>
<organism evidence="1">
    <name type="scientific">marine sediment metagenome</name>
    <dbReference type="NCBI Taxonomy" id="412755"/>
    <lineage>
        <taxon>unclassified sequences</taxon>
        <taxon>metagenomes</taxon>
        <taxon>ecological metagenomes</taxon>
    </lineage>
</organism>
<evidence type="ECO:0000313" key="1">
    <source>
        <dbReference type="EMBL" id="GAF97031.1"/>
    </source>
</evidence>
<feature type="non-terminal residue" evidence="1">
    <location>
        <position position="1"/>
    </location>
</feature>
<sequence length="166" mass="18887">TLDRLAAECNSVEEQVNATIAKAQKELERCGLEKQNIIKFIRKGSITDSDADLQLRAIQEDEERWQEELARAEGSKANASGVLEGIFRQIGRVLETRNWYWDTTMGFTPEQKKDILTALLDSFVLYGDDRLELRLKVPANEAQVVQTLVTPLHNDTPLHWQLPPVD</sequence>
<accession>X0UCJ7</accession>
<gene>
    <name evidence="1" type="ORF">S01H1_30351</name>
</gene>
<protein>
    <submittedName>
        <fullName evidence="1">Uncharacterized protein</fullName>
    </submittedName>
</protein>